<dbReference type="Pfam" id="PF09346">
    <property type="entry name" value="SMI1_KNR4"/>
    <property type="match status" value="1"/>
</dbReference>
<evidence type="ECO:0000259" key="1">
    <source>
        <dbReference type="SMART" id="SM00860"/>
    </source>
</evidence>
<feature type="domain" description="Knr4/Smi1-like" evidence="1">
    <location>
        <begin position="154"/>
        <end position="298"/>
    </location>
</feature>
<proteinExistence type="predicted"/>
<dbReference type="SMART" id="SM00860">
    <property type="entry name" value="SMI1_KNR4"/>
    <property type="match status" value="1"/>
</dbReference>
<name>A0ABS3UFH6_9ACTN</name>
<evidence type="ECO:0000313" key="2">
    <source>
        <dbReference type="EMBL" id="MBO3737498.1"/>
    </source>
</evidence>
<accession>A0ABS3UFH6</accession>
<dbReference type="SUPFAM" id="SSF160631">
    <property type="entry name" value="SMI1/KNR4-like"/>
    <property type="match status" value="1"/>
</dbReference>
<dbReference type="InterPro" id="IPR037883">
    <property type="entry name" value="Knr4/Smi1-like_sf"/>
</dbReference>
<organism evidence="2 3">
    <name type="scientific">Actinoplanes flavus</name>
    <dbReference type="NCBI Taxonomy" id="2820290"/>
    <lineage>
        <taxon>Bacteria</taxon>
        <taxon>Bacillati</taxon>
        <taxon>Actinomycetota</taxon>
        <taxon>Actinomycetes</taxon>
        <taxon>Micromonosporales</taxon>
        <taxon>Micromonosporaceae</taxon>
        <taxon>Actinoplanes</taxon>
    </lineage>
</organism>
<dbReference type="InterPro" id="IPR018958">
    <property type="entry name" value="Knr4/Smi1-like_dom"/>
</dbReference>
<dbReference type="Proteomes" id="UP000679690">
    <property type="component" value="Unassembled WGS sequence"/>
</dbReference>
<gene>
    <name evidence="2" type="ORF">J5X75_08180</name>
</gene>
<reference evidence="2 3" key="1">
    <citation type="submission" date="2021-03" db="EMBL/GenBank/DDBJ databases">
        <title>Actinoplanes flavus sp. nov., a novel actinomycete isolated from Coconut Palm rhizosphere soil.</title>
        <authorList>
            <person name="Luo X."/>
        </authorList>
    </citation>
    <scope>NUCLEOTIDE SEQUENCE [LARGE SCALE GENOMIC DNA]</scope>
    <source>
        <strain evidence="2 3">NEAU-H7</strain>
    </source>
</reference>
<dbReference type="RefSeq" id="WP_208466700.1">
    <property type="nucleotide sequence ID" value="NZ_JAGFNS010000004.1"/>
</dbReference>
<dbReference type="EMBL" id="JAGFNS010000004">
    <property type="protein sequence ID" value="MBO3737498.1"/>
    <property type="molecule type" value="Genomic_DNA"/>
</dbReference>
<keyword evidence="3" id="KW-1185">Reference proteome</keyword>
<evidence type="ECO:0000313" key="3">
    <source>
        <dbReference type="Proteomes" id="UP000679690"/>
    </source>
</evidence>
<protein>
    <submittedName>
        <fullName evidence="2">SMI1/KNR4 family protein</fullName>
    </submittedName>
</protein>
<sequence>MNNTALRQPELWRPLVSALRGGAPAGTRQIEFRGTVHPGSYGGSILDDGESRHGGRSVMDALEPLTALVDGRGVALRALVTAAGDAEVDIVAGACPVSFGMGSAILETVLLVDRADPEPYRRAPVRHDGVTTSPNADPEAVRALVQRLLPGAPAASPAALAAAESSLGAALPADVRALYLSAGAGDLVLPADPDLFYGMSIIALDDAAAREYLEPRSRYGSWSDGAIEVVAPDPAERVQPLAASPAWFAVGDDFGGNLLVVDLEPGPRGHVGQVLYVDHEIPAGARWLAPSLTELLTGRPSEPADPSSEDGLLVRVGPRGRTVADVRPGAEVVVVSAAPEPTDLSGLAGHETMRTLVVSHSATVTNLDVVTTLPSLEYLELGTTSWRQLLRADRVPPTLLAAGMQGRADWDTTVEVVDALLALWGRPRLDVTRVRLPSAG</sequence>
<comment type="caution">
    <text evidence="2">The sequence shown here is derived from an EMBL/GenBank/DDBJ whole genome shotgun (WGS) entry which is preliminary data.</text>
</comment>